<evidence type="ECO:0000313" key="4">
    <source>
        <dbReference type="EMBL" id="KAF1977114.1"/>
    </source>
</evidence>
<dbReference type="Gene3D" id="2.130.10.10">
    <property type="entry name" value="YVTN repeat-like/Quinoprotein amine dehydrogenase"/>
    <property type="match status" value="1"/>
</dbReference>
<proteinExistence type="predicted"/>
<dbReference type="SMART" id="SM00320">
    <property type="entry name" value="WD40"/>
    <property type="match status" value="2"/>
</dbReference>
<dbReference type="PANTHER" id="PTHR19879">
    <property type="entry name" value="TRANSCRIPTION INITIATION FACTOR TFIID"/>
    <property type="match status" value="1"/>
</dbReference>
<dbReference type="EMBL" id="ML976664">
    <property type="protein sequence ID" value="KAF1977114.1"/>
    <property type="molecule type" value="Genomic_DNA"/>
</dbReference>
<dbReference type="InterPro" id="IPR001680">
    <property type="entry name" value="WD40_rpt"/>
</dbReference>
<feature type="repeat" description="WD" evidence="3">
    <location>
        <begin position="16"/>
        <end position="57"/>
    </location>
</feature>
<gene>
    <name evidence="4" type="ORF">BU23DRAFT_662520</name>
</gene>
<dbReference type="SUPFAM" id="SSF50978">
    <property type="entry name" value="WD40 repeat-like"/>
    <property type="match status" value="1"/>
</dbReference>
<accession>A0A6A5VIQ9</accession>
<name>A0A6A5VIQ9_9PLEO</name>
<sequence length="184" mass="20239">TIRLWDAATCAAIQTLRGHTYSVSAVVFSPDGKLIASASWDSTVRLWNAATGAATQTLRGHTLYVDAVMFSPDGKLVASASHDCTARLWDAATGATTRIFKDSLSSTLPLSNVDQYLQTDRDLQGRPLNYNTTLFIKDNWITSWKKKLLWLPLEHRPCCSASRKNRVVLGFPSGGVKVVEFALH</sequence>
<dbReference type="OrthoDB" id="538223at2759"/>
<protein>
    <submittedName>
        <fullName evidence="4">WD40 repeat-like protein</fullName>
    </submittedName>
</protein>
<organism evidence="4 5">
    <name type="scientific">Bimuria novae-zelandiae CBS 107.79</name>
    <dbReference type="NCBI Taxonomy" id="1447943"/>
    <lineage>
        <taxon>Eukaryota</taxon>
        <taxon>Fungi</taxon>
        <taxon>Dikarya</taxon>
        <taxon>Ascomycota</taxon>
        <taxon>Pezizomycotina</taxon>
        <taxon>Dothideomycetes</taxon>
        <taxon>Pleosporomycetidae</taxon>
        <taxon>Pleosporales</taxon>
        <taxon>Massarineae</taxon>
        <taxon>Didymosphaeriaceae</taxon>
        <taxon>Bimuria</taxon>
    </lineage>
</organism>
<evidence type="ECO:0000256" key="2">
    <source>
        <dbReference type="ARBA" id="ARBA00022737"/>
    </source>
</evidence>
<dbReference type="InterPro" id="IPR019775">
    <property type="entry name" value="WD40_repeat_CS"/>
</dbReference>
<keyword evidence="2" id="KW-0677">Repeat</keyword>
<evidence type="ECO:0000313" key="5">
    <source>
        <dbReference type="Proteomes" id="UP000800036"/>
    </source>
</evidence>
<feature type="non-terminal residue" evidence="4">
    <location>
        <position position="1"/>
    </location>
</feature>
<dbReference type="PROSITE" id="PS00678">
    <property type="entry name" value="WD_REPEATS_1"/>
    <property type="match status" value="2"/>
</dbReference>
<evidence type="ECO:0000256" key="3">
    <source>
        <dbReference type="PROSITE-ProRule" id="PRU00221"/>
    </source>
</evidence>
<keyword evidence="1 3" id="KW-0853">WD repeat</keyword>
<keyword evidence="5" id="KW-1185">Reference proteome</keyword>
<dbReference type="AlphaFoldDB" id="A0A6A5VIQ9"/>
<dbReference type="PROSITE" id="PS50294">
    <property type="entry name" value="WD_REPEATS_REGION"/>
    <property type="match status" value="2"/>
</dbReference>
<dbReference type="InterPro" id="IPR015943">
    <property type="entry name" value="WD40/YVTN_repeat-like_dom_sf"/>
</dbReference>
<reference evidence="4" key="1">
    <citation type="journal article" date="2020" name="Stud. Mycol.">
        <title>101 Dothideomycetes genomes: a test case for predicting lifestyles and emergence of pathogens.</title>
        <authorList>
            <person name="Haridas S."/>
            <person name="Albert R."/>
            <person name="Binder M."/>
            <person name="Bloem J."/>
            <person name="Labutti K."/>
            <person name="Salamov A."/>
            <person name="Andreopoulos B."/>
            <person name="Baker S."/>
            <person name="Barry K."/>
            <person name="Bills G."/>
            <person name="Bluhm B."/>
            <person name="Cannon C."/>
            <person name="Castanera R."/>
            <person name="Culley D."/>
            <person name="Daum C."/>
            <person name="Ezra D."/>
            <person name="Gonzalez J."/>
            <person name="Henrissat B."/>
            <person name="Kuo A."/>
            <person name="Liang C."/>
            <person name="Lipzen A."/>
            <person name="Lutzoni F."/>
            <person name="Magnuson J."/>
            <person name="Mondo S."/>
            <person name="Nolan M."/>
            <person name="Ohm R."/>
            <person name="Pangilinan J."/>
            <person name="Park H.-J."/>
            <person name="Ramirez L."/>
            <person name="Alfaro M."/>
            <person name="Sun H."/>
            <person name="Tritt A."/>
            <person name="Yoshinaga Y."/>
            <person name="Zwiers L.-H."/>
            <person name="Turgeon B."/>
            <person name="Goodwin S."/>
            <person name="Spatafora J."/>
            <person name="Crous P."/>
            <person name="Grigoriev I."/>
        </authorList>
    </citation>
    <scope>NUCLEOTIDE SEQUENCE</scope>
    <source>
        <strain evidence="4">CBS 107.79</strain>
    </source>
</reference>
<dbReference type="PANTHER" id="PTHR19879:SF9">
    <property type="entry name" value="TRANSCRIPTION INITIATION FACTOR TFIID SUBUNIT 5"/>
    <property type="match status" value="1"/>
</dbReference>
<dbReference type="PROSITE" id="PS50082">
    <property type="entry name" value="WD_REPEATS_2"/>
    <property type="match status" value="2"/>
</dbReference>
<feature type="repeat" description="WD" evidence="3">
    <location>
        <begin position="58"/>
        <end position="99"/>
    </location>
</feature>
<dbReference type="Pfam" id="PF00400">
    <property type="entry name" value="WD40"/>
    <property type="match status" value="2"/>
</dbReference>
<evidence type="ECO:0000256" key="1">
    <source>
        <dbReference type="ARBA" id="ARBA00022574"/>
    </source>
</evidence>
<dbReference type="InterPro" id="IPR036322">
    <property type="entry name" value="WD40_repeat_dom_sf"/>
</dbReference>
<dbReference type="Proteomes" id="UP000800036">
    <property type="component" value="Unassembled WGS sequence"/>
</dbReference>